<keyword evidence="3" id="KW-0624">Polysaccharide degradation</keyword>
<evidence type="ECO:0000256" key="6">
    <source>
        <dbReference type="ARBA" id="ARBA00022801"/>
    </source>
</evidence>
<comment type="similarity">
    <text evidence="1 10">Belongs to the tannase family.</text>
</comment>
<evidence type="ECO:0000256" key="10">
    <source>
        <dbReference type="RuleBase" id="RU361238"/>
    </source>
</evidence>
<evidence type="ECO:0000256" key="9">
    <source>
        <dbReference type="ARBA" id="ARBA00034075"/>
    </source>
</evidence>
<dbReference type="EC" id="3.1.1.-" evidence="10"/>
<dbReference type="InterPro" id="IPR011118">
    <property type="entry name" value="Tannase/feruloyl_esterase"/>
</dbReference>
<protein>
    <recommendedName>
        <fullName evidence="10">Carboxylic ester hydrolase</fullName>
        <ecNumber evidence="10">3.1.1.-</ecNumber>
    </recommendedName>
</protein>
<keyword evidence="5" id="KW-0732">Signal</keyword>
<organism evidence="11 12">
    <name type="scientific">Pleomassaria siparia CBS 279.74</name>
    <dbReference type="NCBI Taxonomy" id="1314801"/>
    <lineage>
        <taxon>Eukaryota</taxon>
        <taxon>Fungi</taxon>
        <taxon>Dikarya</taxon>
        <taxon>Ascomycota</taxon>
        <taxon>Pezizomycotina</taxon>
        <taxon>Dothideomycetes</taxon>
        <taxon>Pleosporomycetidae</taxon>
        <taxon>Pleosporales</taxon>
        <taxon>Pleomassariaceae</taxon>
        <taxon>Pleomassaria</taxon>
    </lineage>
</organism>
<reference evidence="11" key="1">
    <citation type="journal article" date="2020" name="Stud. Mycol.">
        <title>101 Dothideomycetes genomes: a test case for predicting lifestyles and emergence of pathogens.</title>
        <authorList>
            <person name="Haridas S."/>
            <person name="Albert R."/>
            <person name="Binder M."/>
            <person name="Bloem J."/>
            <person name="Labutti K."/>
            <person name="Salamov A."/>
            <person name="Andreopoulos B."/>
            <person name="Baker S."/>
            <person name="Barry K."/>
            <person name="Bills G."/>
            <person name="Bluhm B."/>
            <person name="Cannon C."/>
            <person name="Castanera R."/>
            <person name="Culley D."/>
            <person name="Daum C."/>
            <person name="Ezra D."/>
            <person name="Gonzalez J."/>
            <person name="Henrissat B."/>
            <person name="Kuo A."/>
            <person name="Liang C."/>
            <person name="Lipzen A."/>
            <person name="Lutzoni F."/>
            <person name="Magnuson J."/>
            <person name="Mondo S."/>
            <person name="Nolan M."/>
            <person name="Ohm R."/>
            <person name="Pangilinan J."/>
            <person name="Park H.-J."/>
            <person name="Ramirez L."/>
            <person name="Alfaro M."/>
            <person name="Sun H."/>
            <person name="Tritt A."/>
            <person name="Yoshinaga Y."/>
            <person name="Zwiers L.-H."/>
            <person name="Turgeon B."/>
            <person name="Goodwin S."/>
            <person name="Spatafora J."/>
            <person name="Crous P."/>
            <person name="Grigoriev I."/>
        </authorList>
    </citation>
    <scope>NUCLEOTIDE SEQUENCE</scope>
    <source>
        <strain evidence="11">CBS 279.74</strain>
    </source>
</reference>
<gene>
    <name evidence="11" type="ORF">K504DRAFT_531646</name>
</gene>
<evidence type="ECO:0000256" key="3">
    <source>
        <dbReference type="ARBA" id="ARBA00022651"/>
    </source>
</evidence>
<dbReference type="Pfam" id="PF07519">
    <property type="entry name" value="Tannase"/>
    <property type="match status" value="2"/>
</dbReference>
<comment type="catalytic activity">
    <reaction evidence="9">
        <text>feruloyl-polysaccharide + H2O = ferulate + polysaccharide.</text>
        <dbReference type="EC" id="3.1.1.73"/>
    </reaction>
</comment>
<evidence type="ECO:0000256" key="8">
    <source>
        <dbReference type="ARBA" id="ARBA00023157"/>
    </source>
</evidence>
<dbReference type="EMBL" id="MU005766">
    <property type="protein sequence ID" value="KAF2712575.1"/>
    <property type="molecule type" value="Genomic_DNA"/>
</dbReference>
<evidence type="ECO:0000256" key="2">
    <source>
        <dbReference type="ARBA" id="ARBA00022487"/>
    </source>
</evidence>
<keyword evidence="8" id="KW-1015">Disulfide bond</keyword>
<dbReference type="Proteomes" id="UP000799428">
    <property type="component" value="Unassembled WGS sequence"/>
</dbReference>
<evidence type="ECO:0000313" key="12">
    <source>
        <dbReference type="Proteomes" id="UP000799428"/>
    </source>
</evidence>
<keyword evidence="3" id="KW-0119">Carbohydrate metabolism</keyword>
<evidence type="ECO:0000313" key="11">
    <source>
        <dbReference type="EMBL" id="KAF2712575.1"/>
    </source>
</evidence>
<evidence type="ECO:0000256" key="4">
    <source>
        <dbReference type="ARBA" id="ARBA00022723"/>
    </source>
</evidence>
<dbReference type="PANTHER" id="PTHR33938">
    <property type="entry name" value="FERULOYL ESTERASE B-RELATED"/>
    <property type="match status" value="1"/>
</dbReference>
<name>A0A6G1KJ55_9PLEO</name>
<dbReference type="OrthoDB" id="3039123at2759"/>
<keyword evidence="3" id="KW-0858">Xylan degradation</keyword>
<evidence type="ECO:0000256" key="7">
    <source>
        <dbReference type="ARBA" id="ARBA00022837"/>
    </source>
</evidence>
<evidence type="ECO:0000256" key="5">
    <source>
        <dbReference type="ARBA" id="ARBA00022729"/>
    </source>
</evidence>
<sequence>MKFNQHIWLPLFQAYSAFAYSEQVRFAMDNFKSTCSYIGPKLAIENATVYLSFFLAAGTNLSLSENDVTCDKLHQVVSVDLCRISLYVSTSNRSGINMEAWLPAKWTGRLMSLGNPGLSGCIPYDGLAYTANLGFATVSANNGHNGTSGEAFYNNADVLEDFAYRARRVHTGVVVGKQISQTFYGKAHKKSYYLGCSTGGRQAGAPAFAFNNLTSMSGHFYTLTGPVNSSTYLPPSLWAVVHEDILSKCDMLDNYVNRILEDPSLCNYASQSLICTGSSNSSACLTPVQSATVDGAFQPVYAADGSLVYPRMQPGSEILASARIYSGKPFSYTVDWFRYAIYSDPTWDSAILNETDYANAARINPFNIETWKGDLSAVRDRGAKILHYHGLMDEVISSDNSPRYYQHVSSTMNLASAELDDFYRFFRISGMAHCSGGDGASVIGQTIASVDSLEPQKNVLMAIVDWVENGVAPETIIGSKWANGTKSSGIEYERAHCKYPKRNVYKGEGDPKAIDSWKCID</sequence>
<dbReference type="GO" id="GO:0030600">
    <property type="term" value="F:feruloyl esterase activity"/>
    <property type="evidence" value="ECO:0007669"/>
    <property type="project" value="UniProtKB-EC"/>
</dbReference>
<dbReference type="GO" id="GO:0045493">
    <property type="term" value="P:xylan catabolic process"/>
    <property type="evidence" value="ECO:0007669"/>
    <property type="project" value="UniProtKB-KW"/>
</dbReference>
<keyword evidence="12" id="KW-1185">Reference proteome</keyword>
<dbReference type="GO" id="GO:0046872">
    <property type="term" value="F:metal ion binding"/>
    <property type="evidence" value="ECO:0007669"/>
    <property type="project" value="UniProtKB-KW"/>
</dbReference>
<keyword evidence="7" id="KW-0106">Calcium</keyword>
<proteinExistence type="inferred from homology"/>
<evidence type="ECO:0000256" key="1">
    <source>
        <dbReference type="ARBA" id="ARBA00006249"/>
    </source>
</evidence>
<dbReference type="SUPFAM" id="SSF53474">
    <property type="entry name" value="alpha/beta-Hydrolases"/>
    <property type="match status" value="1"/>
</dbReference>
<dbReference type="PANTHER" id="PTHR33938:SF15">
    <property type="entry name" value="FERULOYL ESTERASE B-RELATED"/>
    <property type="match status" value="1"/>
</dbReference>
<keyword evidence="4" id="KW-0479">Metal-binding</keyword>
<accession>A0A6G1KJ55</accession>
<dbReference type="AlphaFoldDB" id="A0A6G1KJ55"/>
<keyword evidence="2" id="KW-0719">Serine esterase</keyword>
<keyword evidence="6 10" id="KW-0378">Hydrolase</keyword>
<dbReference type="InterPro" id="IPR029058">
    <property type="entry name" value="AB_hydrolase_fold"/>
</dbReference>